<sequence>MARYGTISVRNNQNREVNDMRILVVEDEKKVASFIKRGLEEEQYEVHTAADGEEGLKLALEKAFDLIVLDWMLPKKDGLSVLKELRERKNVTPILMLTAKDSVEDIVAGLDSGSDDYLTKPFAFAELLARVRALMRRSELDRGAEIRFADLRLDPVTHKVWRKDKEIDLTAKEYGLLEYFMRNPHQVLTRTMIAEHVWDYTFDSFTNIIDVYVNYLRKKIDRDADKKLIHTVRGVGYILKEEE</sequence>
<keyword evidence="5" id="KW-0804">Transcription</keyword>
<dbReference type="PANTHER" id="PTHR48111:SF22">
    <property type="entry name" value="REGULATOR OF RPOS"/>
    <property type="match status" value="1"/>
</dbReference>
<dbReference type="InterPro" id="IPR001789">
    <property type="entry name" value="Sig_transdc_resp-reg_receiver"/>
</dbReference>
<reference evidence="11" key="1">
    <citation type="submission" date="2020-06" db="EMBL/GenBank/DDBJ databases">
        <title>Draft genomic sequence of Geomonas sp. Red330.</title>
        <authorList>
            <person name="Itoh H."/>
            <person name="Zhenxing X."/>
            <person name="Ushijima N."/>
            <person name="Masuda Y."/>
            <person name="Shiratori Y."/>
            <person name="Senoo K."/>
        </authorList>
    </citation>
    <scope>NUCLEOTIDE SEQUENCE [LARGE SCALE GENOMIC DNA]</scope>
    <source>
        <strain evidence="11">Red330</strain>
    </source>
</reference>
<comment type="caution">
    <text evidence="10">The sequence shown here is derived from an EMBL/GenBank/DDBJ whole genome shotgun (WGS) entry which is preliminary data.</text>
</comment>
<dbReference type="SMART" id="SM00448">
    <property type="entry name" value="REC"/>
    <property type="match status" value="1"/>
</dbReference>
<dbReference type="InterPro" id="IPR011006">
    <property type="entry name" value="CheY-like_superfamily"/>
</dbReference>
<dbReference type="InterPro" id="IPR001867">
    <property type="entry name" value="OmpR/PhoB-type_DNA-bd"/>
</dbReference>
<keyword evidence="2" id="KW-0902">Two-component regulatory system</keyword>
<dbReference type="CDD" id="cd19935">
    <property type="entry name" value="REC_OmpR_CusR-like"/>
    <property type="match status" value="1"/>
</dbReference>
<keyword evidence="4 7" id="KW-0238">DNA-binding</keyword>
<dbReference type="Gene3D" id="1.10.10.10">
    <property type="entry name" value="Winged helix-like DNA-binding domain superfamily/Winged helix DNA-binding domain"/>
    <property type="match status" value="1"/>
</dbReference>
<dbReference type="GO" id="GO:0000156">
    <property type="term" value="F:phosphorelay response regulator activity"/>
    <property type="evidence" value="ECO:0007669"/>
    <property type="project" value="TreeGrafter"/>
</dbReference>
<dbReference type="AlphaFoldDB" id="A0A6V8MF42"/>
<feature type="modified residue" description="4-aspartylphosphate" evidence="6">
    <location>
        <position position="70"/>
    </location>
</feature>
<dbReference type="GO" id="GO:0000976">
    <property type="term" value="F:transcription cis-regulatory region binding"/>
    <property type="evidence" value="ECO:0007669"/>
    <property type="project" value="TreeGrafter"/>
</dbReference>
<dbReference type="Proteomes" id="UP000556026">
    <property type="component" value="Unassembled WGS sequence"/>
</dbReference>
<dbReference type="CDD" id="cd00383">
    <property type="entry name" value="trans_reg_C"/>
    <property type="match status" value="1"/>
</dbReference>
<dbReference type="PROSITE" id="PS51755">
    <property type="entry name" value="OMPR_PHOB"/>
    <property type="match status" value="1"/>
</dbReference>
<dbReference type="Pfam" id="PF00072">
    <property type="entry name" value="Response_reg"/>
    <property type="match status" value="1"/>
</dbReference>
<dbReference type="PANTHER" id="PTHR48111">
    <property type="entry name" value="REGULATOR OF RPOS"/>
    <property type="match status" value="1"/>
</dbReference>
<evidence type="ECO:0000256" key="2">
    <source>
        <dbReference type="ARBA" id="ARBA00023012"/>
    </source>
</evidence>
<dbReference type="Pfam" id="PF00486">
    <property type="entry name" value="Trans_reg_C"/>
    <property type="match status" value="1"/>
</dbReference>
<dbReference type="PROSITE" id="PS50110">
    <property type="entry name" value="RESPONSE_REGULATORY"/>
    <property type="match status" value="1"/>
</dbReference>
<organism evidence="10 11">
    <name type="scientific">Geomonas silvestris</name>
    <dbReference type="NCBI Taxonomy" id="2740184"/>
    <lineage>
        <taxon>Bacteria</taxon>
        <taxon>Pseudomonadati</taxon>
        <taxon>Thermodesulfobacteriota</taxon>
        <taxon>Desulfuromonadia</taxon>
        <taxon>Geobacterales</taxon>
        <taxon>Geobacteraceae</taxon>
        <taxon>Geomonas</taxon>
    </lineage>
</organism>
<dbReference type="Gene3D" id="6.10.250.690">
    <property type="match status" value="1"/>
</dbReference>
<proteinExistence type="predicted"/>
<feature type="DNA-binding region" description="OmpR/PhoB-type" evidence="7">
    <location>
        <begin position="143"/>
        <end position="241"/>
    </location>
</feature>
<evidence type="ECO:0000256" key="4">
    <source>
        <dbReference type="ARBA" id="ARBA00023125"/>
    </source>
</evidence>
<dbReference type="FunFam" id="3.40.50.2300:FF:000001">
    <property type="entry name" value="DNA-binding response regulator PhoB"/>
    <property type="match status" value="1"/>
</dbReference>
<dbReference type="FunFam" id="1.10.10.10:FF:000005">
    <property type="entry name" value="Two-component system response regulator"/>
    <property type="match status" value="1"/>
</dbReference>
<evidence type="ECO:0000256" key="6">
    <source>
        <dbReference type="PROSITE-ProRule" id="PRU00169"/>
    </source>
</evidence>
<gene>
    <name evidence="10" type="ORF">GMST_08190</name>
</gene>
<dbReference type="GO" id="GO:0005829">
    <property type="term" value="C:cytosol"/>
    <property type="evidence" value="ECO:0007669"/>
    <property type="project" value="TreeGrafter"/>
</dbReference>
<protein>
    <submittedName>
        <fullName evidence="10">DNA-binding response regulator</fullName>
    </submittedName>
</protein>
<dbReference type="InterPro" id="IPR039420">
    <property type="entry name" value="WalR-like"/>
</dbReference>
<dbReference type="SUPFAM" id="SSF52172">
    <property type="entry name" value="CheY-like"/>
    <property type="match status" value="1"/>
</dbReference>
<evidence type="ECO:0000256" key="7">
    <source>
        <dbReference type="PROSITE-ProRule" id="PRU01091"/>
    </source>
</evidence>
<evidence type="ECO:0000256" key="1">
    <source>
        <dbReference type="ARBA" id="ARBA00022553"/>
    </source>
</evidence>
<dbReference type="InterPro" id="IPR036388">
    <property type="entry name" value="WH-like_DNA-bd_sf"/>
</dbReference>
<evidence type="ECO:0000259" key="8">
    <source>
        <dbReference type="PROSITE" id="PS50110"/>
    </source>
</evidence>
<feature type="domain" description="OmpR/PhoB-type" evidence="9">
    <location>
        <begin position="143"/>
        <end position="241"/>
    </location>
</feature>
<dbReference type="Gene3D" id="3.40.50.2300">
    <property type="match status" value="1"/>
</dbReference>
<dbReference type="GO" id="GO:0032993">
    <property type="term" value="C:protein-DNA complex"/>
    <property type="evidence" value="ECO:0007669"/>
    <property type="project" value="TreeGrafter"/>
</dbReference>
<evidence type="ECO:0000259" key="9">
    <source>
        <dbReference type="PROSITE" id="PS51755"/>
    </source>
</evidence>
<dbReference type="SMART" id="SM00862">
    <property type="entry name" value="Trans_reg_C"/>
    <property type="match status" value="1"/>
</dbReference>
<evidence type="ECO:0000256" key="5">
    <source>
        <dbReference type="ARBA" id="ARBA00023163"/>
    </source>
</evidence>
<evidence type="ECO:0000313" key="11">
    <source>
        <dbReference type="Proteomes" id="UP000556026"/>
    </source>
</evidence>
<feature type="domain" description="Response regulatory" evidence="8">
    <location>
        <begin position="21"/>
        <end position="135"/>
    </location>
</feature>
<keyword evidence="1 6" id="KW-0597">Phosphoprotein</keyword>
<dbReference type="GO" id="GO:0006355">
    <property type="term" value="P:regulation of DNA-templated transcription"/>
    <property type="evidence" value="ECO:0007669"/>
    <property type="project" value="InterPro"/>
</dbReference>
<accession>A0A6V8MF42</accession>
<name>A0A6V8MF42_9BACT</name>
<keyword evidence="11" id="KW-1185">Reference proteome</keyword>
<dbReference type="EMBL" id="BLXX01000002">
    <property type="protein sequence ID" value="GFO58494.1"/>
    <property type="molecule type" value="Genomic_DNA"/>
</dbReference>
<evidence type="ECO:0000256" key="3">
    <source>
        <dbReference type="ARBA" id="ARBA00023015"/>
    </source>
</evidence>
<keyword evidence="3" id="KW-0805">Transcription regulation</keyword>
<evidence type="ECO:0000313" key="10">
    <source>
        <dbReference type="EMBL" id="GFO58494.1"/>
    </source>
</evidence>